<dbReference type="SMART" id="SM00046">
    <property type="entry name" value="DAGKc"/>
    <property type="match status" value="1"/>
</dbReference>
<dbReference type="Pfam" id="PF00781">
    <property type="entry name" value="DAGK_cat"/>
    <property type="match status" value="1"/>
</dbReference>
<dbReference type="NCBIfam" id="TIGR00147">
    <property type="entry name" value="YegS/Rv2252/BmrU family lipid kinase"/>
    <property type="match status" value="1"/>
</dbReference>
<dbReference type="PANTHER" id="PTHR12358:SF54">
    <property type="entry name" value="SPHINGOSINE KINASE RELATED PROTEIN"/>
    <property type="match status" value="1"/>
</dbReference>
<evidence type="ECO:0000313" key="13">
    <source>
        <dbReference type="Proteomes" id="UP000030147"/>
    </source>
</evidence>
<evidence type="ECO:0000256" key="10">
    <source>
        <dbReference type="ARBA" id="ARBA00023264"/>
    </source>
</evidence>
<keyword evidence="8" id="KW-0443">Lipid metabolism</keyword>
<comment type="caution">
    <text evidence="12">The sequence shown here is derived from an EMBL/GenBank/DDBJ whole genome shotgun (WGS) entry which is preliminary data.</text>
</comment>
<dbReference type="eggNOG" id="COG1597">
    <property type="taxonomic scope" value="Bacteria"/>
</dbReference>
<comment type="cofactor">
    <cofactor evidence="1">
        <name>Mg(2+)</name>
        <dbReference type="ChEBI" id="CHEBI:18420"/>
    </cofactor>
</comment>
<dbReference type="InterPro" id="IPR050187">
    <property type="entry name" value="Lipid_Phosphate_FormReg"/>
</dbReference>
<keyword evidence="13" id="KW-1185">Reference proteome</keyword>
<accession>A0A0A2TPG4</accession>
<dbReference type="InterPro" id="IPR001206">
    <property type="entry name" value="Diacylglycerol_kinase_cat_dom"/>
</dbReference>
<keyword evidence="9" id="KW-0594">Phospholipid biosynthesis</keyword>
<evidence type="ECO:0000256" key="9">
    <source>
        <dbReference type="ARBA" id="ARBA00023209"/>
    </source>
</evidence>
<dbReference type="GO" id="GO:0008654">
    <property type="term" value="P:phospholipid biosynthetic process"/>
    <property type="evidence" value="ECO:0007669"/>
    <property type="project" value="UniProtKB-KW"/>
</dbReference>
<dbReference type="PROSITE" id="PS50146">
    <property type="entry name" value="DAGK"/>
    <property type="match status" value="1"/>
</dbReference>
<evidence type="ECO:0000256" key="6">
    <source>
        <dbReference type="ARBA" id="ARBA00022777"/>
    </source>
</evidence>
<evidence type="ECO:0000256" key="2">
    <source>
        <dbReference type="ARBA" id="ARBA00005983"/>
    </source>
</evidence>
<evidence type="ECO:0000256" key="3">
    <source>
        <dbReference type="ARBA" id="ARBA00022516"/>
    </source>
</evidence>
<evidence type="ECO:0000256" key="4">
    <source>
        <dbReference type="ARBA" id="ARBA00022679"/>
    </source>
</evidence>
<dbReference type="SUPFAM" id="SSF111331">
    <property type="entry name" value="NAD kinase/diacylglycerol kinase-like"/>
    <property type="match status" value="1"/>
</dbReference>
<dbReference type="InterPro" id="IPR005218">
    <property type="entry name" value="Diacylglycerol/lipid_kinase"/>
</dbReference>
<feature type="domain" description="DAGKc" evidence="11">
    <location>
        <begin position="1"/>
        <end position="101"/>
    </location>
</feature>
<dbReference type="EMBL" id="AVBF01000076">
    <property type="protein sequence ID" value="KGP71225.1"/>
    <property type="molecule type" value="Genomic_DNA"/>
</dbReference>
<dbReference type="Proteomes" id="UP000030147">
    <property type="component" value="Unassembled WGS sequence"/>
</dbReference>
<dbReference type="STRING" id="1385514.N782_20660"/>
<evidence type="ECO:0000259" key="11">
    <source>
        <dbReference type="PROSITE" id="PS50146"/>
    </source>
</evidence>
<keyword evidence="4" id="KW-0808">Transferase</keyword>
<evidence type="ECO:0000256" key="8">
    <source>
        <dbReference type="ARBA" id="ARBA00023098"/>
    </source>
</evidence>
<dbReference type="PANTHER" id="PTHR12358">
    <property type="entry name" value="SPHINGOSINE KINASE"/>
    <property type="match status" value="1"/>
</dbReference>
<dbReference type="InterPro" id="IPR017438">
    <property type="entry name" value="ATP-NAD_kinase_N"/>
</dbReference>
<organism evidence="12 13">
    <name type="scientific">Pontibacillus yanchengensis Y32</name>
    <dbReference type="NCBI Taxonomy" id="1385514"/>
    <lineage>
        <taxon>Bacteria</taxon>
        <taxon>Bacillati</taxon>
        <taxon>Bacillota</taxon>
        <taxon>Bacilli</taxon>
        <taxon>Bacillales</taxon>
        <taxon>Bacillaceae</taxon>
        <taxon>Pontibacillus</taxon>
    </lineage>
</organism>
<sequence>MIMYILIVNPTAGDGKALRVFKSIQNEPLFHQLSCRTFFTKYKDHGEELAPQLIEMYPDKIISFIVIGGDGTYHEVLNGLKSHNTIPLAFIPAGSGNDFARGISSKLKGVRLFRKIVTSSYYRPYWGGVYRTDRRKTNHSRLFANSIGFGFDAEIVRRSNKARYKKWLNKIHIGSLAYVIALLECLFRYQPKTLTITQDGVTTTHHNVWMLTICIHGYYGGGMKIIPNSKMNKDNFSVLLLKNISRWKILGLFLTVFWGGHQHFKEVSITESSQIHFSSYQPVAFQVDGQSGICESCHVKKETKPRSVFQFNK</sequence>
<dbReference type="Gene3D" id="3.40.50.10330">
    <property type="entry name" value="Probable inorganic polyphosphate/atp-NAD kinase, domain 1"/>
    <property type="match status" value="1"/>
</dbReference>
<name>A0A0A2TPG4_9BACI</name>
<keyword evidence="5" id="KW-0547">Nucleotide-binding</keyword>
<proteinExistence type="inferred from homology"/>
<keyword evidence="10" id="KW-1208">Phospholipid metabolism</keyword>
<reference evidence="12 13" key="1">
    <citation type="journal article" date="2015" name="Stand. Genomic Sci.">
        <title>High quality draft genome sequence of the moderately halophilic bacterium Pontibacillus yanchengensis Y32(T) and comparison among Pontibacillus genomes.</title>
        <authorList>
            <person name="Huang J."/>
            <person name="Qiao Z.X."/>
            <person name="Tang J.W."/>
            <person name="Wang G."/>
        </authorList>
    </citation>
    <scope>NUCLEOTIDE SEQUENCE [LARGE SCALE GENOMIC DNA]</scope>
    <source>
        <strain evidence="12 13">Y32</strain>
    </source>
</reference>
<dbReference type="GO" id="GO:0016301">
    <property type="term" value="F:kinase activity"/>
    <property type="evidence" value="ECO:0007669"/>
    <property type="project" value="UniProtKB-KW"/>
</dbReference>
<dbReference type="InterPro" id="IPR016064">
    <property type="entry name" value="NAD/diacylglycerol_kinase_sf"/>
</dbReference>
<protein>
    <recommendedName>
        <fullName evidence="11">DAGKc domain-containing protein</fullName>
    </recommendedName>
</protein>
<evidence type="ECO:0000256" key="1">
    <source>
        <dbReference type="ARBA" id="ARBA00001946"/>
    </source>
</evidence>
<keyword evidence="3" id="KW-0444">Lipid biosynthesis</keyword>
<dbReference type="Gene3D" id="2.60.200.40">
    <property type="match status" value="1"/>
</dbReference>
<dbReference type="Pfam" id="PF19279">
    <property type="entry name" value="YegS_C"/>
    <property type="match status" value="1"/>
</dbReference>
<dbReference type="OrthoDB" id="9786026at2"/>
<dbReference type="InterPro" id="IPR045540">
    <property type="entry name" value="YegS/DAGK_C"/>
</dbReference>
<evidence type="ECO:0000256" key="7">
    <source>
        <dbReference type="ARBA" id="ARBA00022840"/>
    </source>
</evidence>
<keyword evidence="7" id="KW-0067">ATP-binding</keyword>
<evidence type="ECO:0000256" key="5">
    <source>
        <dbReference type="ARBA" id="ARBA00022741"/>
    </source>
</evidence>
<dbReference type="GO" id="GO:0005524">
    <property type="term" value="F:ATP binding"/>
    <property type="evidence" value="ECO:0007669"/>
    <property type="project" value="UniProtKB-KW"/>
</dbReference>
<gene>
    <name evidence="12" type="ORF">N782_20660</name>
</gene>
<evidence type="ECO:0000313" key="12">
    <source>
        <dbReference type="EMBL" id="KGP71225.1"/>
    </source>
</evidence>
<keyword evidence="6" id="KW-0418">Kinase</keyword>
<dbReference type="AlphaFoldDB" id="A0A0A2TPG4"/>
<dbReference type="RefSeq" id="WP_036823548.1">
    <property type="nucleotide sequence ID" value="NZ_AVBF01000076.1"/>
</dbReference>
<comment type="similarity">
    <text evidence="2">Belongs to the diacylglycerol/lipid kinase family.</text>
</comment>